<name>A0A9E7G754_9LILI</name>
<sequence>MAGCNEGNVASQGEEVRHPNQIMTNYWGERNLWTTKIFYLYHMETMKEPTLILLTGSLAWSKFKGKTATESLKPKLK</sequence>
<feature type="non-terminal residue" evidence="1">
    <location>
        <position position="77"/>
    </location>
</feature>
<evidence type="ECO:0000313" key="2">
    <source>
        <dbReference type="Proteomes" id="UP001055439"/>
    </source>
</evidence>
<proteinExistence type="predicted"/>
<gene>
    <name evidence="1" type="ORF">MUK42_20155</name>
</gene>
<organism evidence="1 2">
    <name type="scientific">Musa troglodytarum</name>
    <name type="common">fe'i banana</name>
    <dbReference type="NCBI Taxonomy" id="320322"/>
    <lineage>
        <taxon>Eukaryota</taxon>
        <taxon>Viridiplantae</taxon>
        <taxon>Streptophyta</taxon>
        <taxon>Embryophyta</taxon>
        <taxon>Tracheophyta</taxon>
        <taxon>Spermatophyta</taxon>
        <taxon>Magnoliopsida</taxon>
        <taxon>Liliopsida</taxon>
        <taxon>Zingiberales</taxon>
        <taxon>Musaceae</taxon>
        <taxon>Musa</taxon>
    </lineage>
</organism>
<reference evidence="1" key="1">
    <citation type="submission" date="2022-05" db="EMBL/GenBank/DDBJ databases">
        <title>The Musa troglodytarum L. genome provides insights into the mechanism of non-climacteric behaviour and enrichment of carotenoids.</title>
        <authorList>
            <person name="Wang J."/>
        </authorList>
    </citation>
    <scope>NUCLEOTIDE SEQUENCE</scope>
    <source>
        <tissue evidence="1">Leaf</tissue>
    </source>
</reference>
<protein>
    <submittedName>
        <fullName evidence="1">cAMP-regulated phosphoprotein/endosulfine conserved region</fullName>
    </submittedName>
</protein>
<dbReference type="Proteomes" id="UP001055439">
    <property type="component" value="Chromosome 5"/>
</dbReference>
<dbReference type="AlphaFoldDB" id="A0A9E7G754"/>
<accession>A0A9E7G754</accession>
<keyword evidence="2" id="KW-1185">Reference proteome</keyword>
<evidence type="ECO:0000313" key="1">
    <source>
        <dbReference type="EMBL" id="URE06744.1"/>
    </source>
</evidence>
<dbReference type="EMBL" id="CP097507">
    <property type="protein sequence ID" value="URE06744.1"/>
    <property type="molecule type" value="Genomic_DNA"/>
</dbReference>